<organism evidence="2">
    <name type="scientific">Canya virus</name>
    <dbReference type="NCBI Taxonomy" id="2800909"/>
    <lineage>
        <taxon>Viruses</taxon>
        <taxon>Riboviria</taxon>
    </lineage>
</organism>
<sequence length="566" mass="64663">MRMLLLIQILIWTLIAMDNQAGGSLTPVTSGSAPVIRSLLEDNLMLLRDQGVFVEPHSIAYTYSTFIYERIHLIVPSQFAVDHMVPYCNDDQHEYLRLEKSNMMKTFNTLTKDRISEYTSPLIRKERKGRQKRELITVALITAASLVSLGISLYSTMQVREVAAQTKLAAEEINRLGDHMQLTEPIINRMISEFNNVTTVIIPRIEEQINIVAQHASCLESKSQYFRVLQQRLFNEIYMSIVSGVNALHQGKITPDFYPITKIRETLLRRADMKNSMYQEDVNLVYQLGNVIILQVSHEPFTVSCILVLPRLLREHVGVVLMINKVPITSSQSFDPVILQSPELVVKDVISKKVWTPNFDTCLRQTGTFYCPLHEIRTKYSLCLTSMLFGMNTTDCAFTTAAGYPDIRQSTSGILISSKIDHFVEIVNDRDGNRKSIKREVPVPNSTNLLTIKHGMEIMLNHDIYLLSQETADITMQINENITYPDFSLSNLTLPDIPVIPTLPEYTPHKIYTGLHVSHAIIGAGIITVLIYLLYRTHMLKRKIDLLVLEYQYNRQPLMLRPKHVE</sequence>
<keyword evidence="1" id="KW-0472">Membrane</keyword>
<feature type="transmembrane region" description="Helical" evidence="1">
    <location>
        <begin position="511"/>
        <end position="535"/>
    </location>
</feature>
<name>A0A894KGX0_9VIRU</name>
<evidence type="ECO:0000313" key="2">
    <source>
        <dbReference type="EMBL" id="QRW41708.1"/>
    </source>
</evidence>
<evidence type="ECO:0000256" key="1">
    <source>
        <dbReference type="SAM" id="Phobius"/>
    </source>
</evidence>
<keyword evidence="1" id="KW-0812">Transmembrane</keyword>
<accession>A0A894KGX0</accession>
<protein>
    <submittedName>
        <fullName evidence="2">Glycoprotein</fullName>
    </submittedName>
</protein>
<reference evidence="2" key="1">
    <citation type="journal article" date="2020" name="bioRxiv">
        <title>Single mosquito metatranscriptomics identifies vectors, emerging pathogens and reservoirs in one assay.</title>
        <authorList>
            <person name="Batson J."/>
            <person name="Dudas G."/>
            <person name="Haas-Stapleton E."/>
            <person name="Kistler A.L."/>
            <person name="Li L.M."/>
            <person name="Logan P."/>
            <person name="Ratnasiri K."/>
            <person name="Retallack H."/>
        </authorList>
    </citation>
    <scope>NUCLEOTIDE SEQUENCE</scope>
    <source>
        <strain evidence="2">CMS002_037a_COAV</strain>
    </source>
</reference>
<proteinExistence type="predicted"/>
<keyword evidence="1" id="KW-1133">Transmembrane helix</keyword>
<dbReference type="EMBL" id="MW434765">
    <property type="protein sequence ID" value="QRW41708.1"/>
    <property type="molecule type" value="Genomic_RNA"/>
</dbReference>